<proteinExistence type="predicted"/>
<dbReference type="Proteomes" id="UP000290289">
    <property type="component" value="Chromosome 4"/>
</dbReference>
<gene>
    <name evidence="1" type="ORF">DVH24_001477</name>
</gene>
<evidence type="ECO:0000313" key="2">
    <source>
        <dbReference type="Proteomes" id="UP000290289"/>
    </source>
</evidence>
<evidence type="ECO:0000313" key="1">
    <source>
        <dbReference type="EMBL" id="RXI01243.1"/>
    </source>
</evidence>
<organism evidence="1 2">
    <name type="scientific">Malus domestica</name>
    <name type="common">Apple</name>
    <name type="synonym">Pyrus malus</name>
    <dbReference type="NCBI Taxonomy" id="3750"/>
    <lineage>
        <taxon>Eukaryota</taxon>
        <taxon>Viridiplantae</taxon>
        <taxon>Streptophyta</taxon>
        <taxon>Embryophyta</taxon>
        <taxon>Tracheophyta</taxon>
        <taxon>Spermatophyta</taxon>
        <taxon>Magnoliopsida</taxon>
        <taxon>eudicotyledons</taxon>
        <taxon>Gunneridae</taxon>
        <taxon>Pentapetalae</taxon>
        <taxon>rosids</taxon>
        <taxon>fabids</taxon>
        <taxon>Rosales</taxon>
        <taxon>Rosaceae</taxon>
        <taxon>Amygdaloideae</taxon>
        <taxon>Maleae</taxon>
        <taxon>Malus</taxon>
    </lineage>
</organism>
<dbReference type="AlphaFoldDB" id="A0A498K6C9"/>
<name>A0A498K6C9_MALDO</name>
<accession>A0A498K6C9</accession>
<reference evidence="1 2" key="1">
    <citation type="submission" date="2018-10" db="EMBL/GenBank/DDBJ databases">
        <title>A high-quality apple genome assembly.</title>
        <authorList>
            <person name="Hu J."/>
        </authorList>
    </citation>
    <scope>NUCLEOTIDE SEQUENCE [LARGE SCALE GENOMIC DNA]</scope>
    <source>
        <strain evidence="2">cv. HFTH1</strain>
        <tissue evidence="1">Young leaf</tissue>
    </source>
</reference>
<keyword evidence="2" id="KW-1185">Reference proteome</keyword>
<protein>
    <submittedName>
        <fullName evidence="1">Uncharacterized protein</fullName>
    </submittedName>
</protein>
<sequence>MAYVFQNSNKEVRIEALKMAISKGHEVATCHLGVLRREERGIPSMKASSFSILNPHISRQLSVMECRDMVHRYLSSLWVNREVIETVEVHRVLSQSDHIGISLTMKISVTIIHVDGIRK</sequence>
<comment type="caution">
    <text evidence="1">The sequence shown here is derived from an EMBL/GenBank/DDBJ whole genome shotgun (WGS) entry which is preliminary data.</text>
</comment>
<dbReference type="EMBL" id="RDQH01000330">
    <property type="protein sequence ID" value="RXI01243.1"/>
    <property type="molecule type" value="Genomic_DNA"/>
</dbReference>